<keyword evidence="2" id="KW-0614">Plasmid</keyword>
<dbReference type="KEGG" id="rha:RHA1_ro10032"/>
<feature type="compositionally biased region" description="Basic and acidic residues" evidence="1">
    <location>
        <begin position="110"/>
        <end position="119"/>
    </location>
</feature>
<evidence type="ECO:0000313" key="2">
    <source>
        <dbReference type="EMBL" id="ABH00225.1"/>
    </source>
</evidence>
<proteinExistence type="predicted"/>
<evidence type="ECO:0000256" key="1">
    <source>
        <dbReference type="SAM" id="MobiDB-lite"/>
    </source>
</evidence>
<dbReference type="HOGENOM" id="CLU_2059580_0_0_11"/>
<dbReference type="Proteomes" id="UP000008710">
    <property type="component" value="Plasmid pRHL2"/>
</dbReference>
<evidence type="ECO:0000313" key="3">
    <source>
        <dbReference type="Proteomes" id="UP000008710"/>
    </source>
</evidence>
<protein>
    <submittedName>
        <fullName evidence="2">Uncharacterized protein</fullName>
    </submittedName>
</protein>
<dbReference type="EMBL" id="CP000433">
    <property type="protein sequence ID" value="ABH00225.1"/>
    <property type="molecule type" value="Genomic_DNA"/>
</dbReference>
<gene>
    <name evidence="2" type="ordered locus">RHA1_ro10032</name>
</gene>
<geneLocation type="plasmid" evidence="2 3">
    <name>pRHL2</name>
</geneLocation>
<sequence>MLPGRGQRSSIEFDHRRRSNNQYFFEIVIAQVQRRISKPRPSLGRQGVNCFCFDQVGTLFDDCCDNEECDRNADTEPNQCSQHVEGEGQTGPHVVQITDYARSDSAPSSNEHDAENPSD</sequence>
<name>Q0RWW1_RHOJR</name>
<feature type="region of interest" description="Disordered" evidence="1">
    <location>
        <begin position="74"/>
        <end position="119"/>
    </location>
</feature>
<organism evidence="2 3">
    <name type="scientific">Rhodococcus jostii (strain RHA1)</name>
    <dbReference type="NCBI Taxonomy" id="101510"/>
    <lineage>
        <taxon>Bacteria</taxon>
        <taxon>Bacillati</taxon>
        <taxon>Actinomycetota</taxon>
        <taxon>Actinomycetes</taxon>
        <taxon>Mycobacteriales</taxon>
        <taxon>Nocardiaceae</taxon>
        <taxon>Rhodococcus</taxon>
    </lineage>
</organism>
<dbReference type="AlphaFoldDB" id="Q0RWW1"/>
<accession>Q0RWW1</accession>
<reference evidence="3" key="1">
    <citation type="journal article" date="2006" name="Proc. Natl. Acad. Sci. U.S.A.">
        <title>The complete genome of Rhodococcus sp. RHA1 provides insights into a catabolic powerhouse.</title>
        <authorList>
            <person name="McLeod M.P."/>
            <person name="Warren R.L."/>
            <person name="Hsiao W.W.L."/>
            <person name="Araki N."/>
            <person name="Myhre M."/>
            <person name="Fernandes C."/>
            <person name="Miyazawa D."/>
            <person name="Wong W."/>
            <person name="Lillquist A.L."/>
            <person name="Wang D."/>
            <person name="Dosanjh M."/>
            <person name="Hara H."/>
            <person name="Petrescu A."/>
            <person name="Morin R.D."/>
            <person name="Yang G."/>
            <person name="Stott J.M."/>
            <person name="Schein J.E."/>
            <person name="Shin H."/>
            <person name="Smailus D."/>
            <person name="Siddiqui A.S."/>
            <person name="Marra M.A."/>
            <person name="Jones S.J.M."/>
            <person name="Holt R."/>
            <person name="Brinkman F.S.L."/>
            <person name="Miyauchi K."/>
            <person name="Fukuda M."/>
            <person name="Davies J.E."/>
            <person name="Mohn W.W."/>
            <person name="Eltis L.D."/>
        </authorList>
    </citation>
    <scope>NUCLEOTIDE SEQUENCE [LARGE SCALE GENOMIC DNA]</scope>
    <source>
        <strain evidence="3">RHA1</strain>
    </source>
</reference>